<evidence type="ECO:0000256" key="2">
    <source>
        <dbReference type="ARBA" id="ARBA00022475"/>
    </source>
</evidence>
<evidence type="ECO:0000256" key="1">
    <source>
        <dbReference type="ARBA" id="ARBA00004651"/>
    </source>
</evidence>
<dbReference type="Pfam" id="PF06081">
    <property type="entry name" value="ArAE_1"/>
    <property type="match status" value="1"/>
</dbReference>
<keyword evidence="5 6" id="KW-0472">Membrane</keyword>
<evidence type="ECO:0000313" key="7">
    <source>
        <dbReference type="EMBL" id="ODG93256.1"/>
    </source>
</evidence>
<evidence type="ECO:0000256" key="6">
    <source>
        <dbReference type="SAM" id="Phobius"/>
    </source>
</evidence>
<evidence type="ECO:0008006" key="9">
    <source>
        <dbReference type="Google" id="ProtNLM"/>
    </source>
</evidence>
<evidence type="ECO:0000256" key="4">
    <source>
        <dbReference type="ARBA" id="ARBA00022989"/>
    </source>
</evidence>
<feature type="transmembrane region" description="Helical" evidence="6">
    <location>
        <begin position="64"/>
        <end position="81"/>
    </location>
</feature>
<sequence length="163" mass="18236">MEETQSLNSSENITSLIWKLSIGSTLAWEISKFFGSSHPYLGPVSLILTIQSTMDKTISLSIKRVIGTMIGIVVTVIIASYLKVNGWTLGLLILIGTYIAKYLKFDKKVFHQVALTILFVFAFEHQSKDYAMDRMRDTLVGVLTAGLIQFVWSSLISRKKGLK</sequence>
<reference evidence="7 8" key="1">
    <citation type="submission" date="2016-07" db="EMBL/GenBank/DDBJ databases">
        <authorList>
            <person name="Townsley L."/>
            <person name="Shank E.A."/>
        </authorList>
    </citation>
    <scope>NUCLEOTIDE SEQUENCE [LARGE SCALE GENOMIC DNA]</scope>
    <source>
        <strain evidence="7 8">CH01</strain>
    </source>
</reference>
<feature type="transmembrane region" description="Helical" evidence="6">
    <location>
        <begin position="87"/>
        <end position="103"/>
    </location>
</feature>
<dbReference type="InterPro" id="IPR010343">
    <property type="entry name" value="ArAE_1"/>
</dbReference>
<evidence type="ECO:0000256" key="5">
    <source>
        <dbReference type="ARBA" id="ARBA00023136"/>
    </source>
</evidence>
<dbReference type="RefSeq" id="WP_069032334.1">
    <property type="nucleotide sequence ID" value="NZ_MDKC01000002.1"/>
</dbReference>
<accession>A0ABX2ZU13</accession>
<name>A0ABX2ZU13_9BACI</name>
<keyword evidence="8" id="KW-1185">Reference proteome</keyword>
<proteinExistence type="predicted"/>
<keyword evidence="2" id="KW-1003">Cell membrane</keyword>
<protein>
    <recommendedName>
        <fullName evidence="9">FUSC family protein</fullName>
    </recommendedName>
</protein>
<organism evidence="7 8">
    <name type="scientific">Gottfriedia luciferensis</name>
    <dbReference type="NCBI Taxonomy" id="178774"/>
    <lineage>
        <taxon>Bacteria</taxon>
        <taxon>Bacillati</taxon>
        <taxon>Bacillota</taxon>
        <taxon>Bacilli</taxon>
        <taxon>Bacillales</taxon>
        <taxon>Bacillaceae</taxon>
        <taxon>Gottfriedia</taxon>
    </lineage>
</organism>
<evidence type="ECO:0000313" key="8">
    <source>
        <dbReference type="Proteomes" id="UP000094580"/>
    </source>
</evidence>
<comment type="caution">
    <text evidence="7">The sequence shown here is derived from an EMBL/GenBank/DDBJ whole genome shotgun (WGS) entry which is preliminary data.</text>
</comment>
<feature type="transmembrane region" description="Helical" evidence="6">
    <location>
        <begin position="139"/>
        <end position="157"/>
    </location>
</feature>
<keyword evidence="3 6" id="KW-0812">Transmembrane</keyword>
<dbReference type="EMBL" id="MDKC01000002">
    <property type="protein sequence ID" value="ODG93256.1"/>
    <property type="molecule type" value="Genomic_DNA"/>
</dbReference>
<keyword evidence="4 6" id="KW-1133">Transmembrane helix</keyword>
<evidence type="ECO:0000256" key="3">
    <source>
        <dbReference type="ARBA" id="ARBA00022692"/>
    </source>
</evidence>
<comment type="subcellular location">
    <subcellularLocation>
        <location evidence="1">Cell membrane</location>
        <topology evidence="1">Multi-pass membrane protein</topology>
    </subcellularLocation>
</comment>
<gene>
    <name evidence="7" type="ORF">BED47_02920</name>
</gene>
<dbReference type="Proteomes" id="UP000094580">
    <property type="component" value="Unassembled WGS sequence"/>
</dbReference>